<organism evidence="2 3">
    <name type="scientific">Streptomyces thermoalcalitolerans</name>
    <dbReference type="NCBI Taxonomy" id="65605"/>
    <lineage>
        <taxon>Bacteria</taxon>
        <taxon>Bacillati</taxon>
        <taxon>Actinomycetota</taxon>
        <taxon>Actinomycetes</taxon>
        <taxon>Kitasatosporales</taxon>
        <taxon>Streptomycetaceae</taxon>
        <taxon>Streptomyces</taxon>
    </lineage>
</organism>
<comment type="caution">
    <text evidence="2">The sequence shown here is derived from an EMBL/GenBank/DDBJ whole genome shotgun (WGS) entry which is preliminary data.</text>
</comment>
<feature type="region of interest" description="Disordered" evidence="1">
    <location>
        <begin position="46"/>
        <end position="75"/>
    </location>
</feature>
<dbReference type="EMBL" id="BAAAHG010000004">
    <property type="protein sequence ID" value="GAA0905105.1"/>
    <property type="molecule type" value="Genomic_DNA"/>
</dbReference>
<proteinExistence type="predicted"/>
<name>A0ABP3YWX6_9ACTN</name>
<reference evidence="3" key="1">
    <citation type="journal article" date="2019" name="Int. J. Syst. Evol. Microbiol.">
        <title>The Global Catalogue of Microorganisms (GCM) 10K type strain sequencing project: providing services to taxonomists for standard genome sequencing and annotation.</title>
        <authorList>
            <consortium name="The Broad Institute Genomics Platform"/>
            <consortium name="The Broad Institute Genome Sequencing Center for Infectious Disease"/>
            <person name="Wu L."/>
            <person name="Ma J."/>
        </authorList>
    </citation>
    <scope>NUCLEOTIDE SEQUENCE [LARGE SCALE GENOMIC DNA]</scope>
    <source>
        <strain evidence="3">JCM 10673</strain>
    </source>
</reference>
<dbReference type="Proteomes" id="UP001501005">
    <property type="component" value="Unassembled WGS sequence"/>
</dbReference>
<sequence>MSFTGRGGAARRAVCRVAAGEDAGGGPLRVLGPGGCAAPADTRAGALRSADPASPVTTAGTGEGAAANTEAAQGR</sequence>
<gene>
    <name evidence="2" type="ORF">GCM10009549_09030</name>
</gene>
<protein>
    <submittedName>
        <fullName evidence="2">Uncharacterized protein</fullName>
    </submittedName>
</protein>
<keyword evidence="3" id="KW-1185">Reference proteome</keyword>
<accession>A0ABP3YWX6</accession>
<evidence type="ECO:0000313" key="3">
    <source>
        <dbReference type="Proteomes" id="UP001501005"/>
    </source>
</evidence>
<evidence type="ECO:0000256" key="1">
    <source>
        <dbReference type="SAM" id="MobiDB-lite"/>
    </source>
</evidence>
<evidence type="ECO:0000313" key="2">
    <source>
        <dbReference type="EMBL" id="GAA0905105.1"/>
    </source>
</evidence>
<feature type="compositionally biased region" description="Low complexity" evidence="1">
    <location>
        <begin position="57"/>
        <end position="75"/>
    </location>
</feature>